<dbReference type="InterPro" id="IPR001653">
    <property type="entry name" value="DAP_epimerase_DapF"/>
</dbReference>
<evidence type="ECO:0000256" key="1">
    <source>
        <dbReference type="ARBA" id="ARBA00005196"/>
    </source>
</evidence>
<comment type="catalytic activity">
    <reaction evidence="7 8">
        <text>(2S,6S)-2,6-diaminopimelate = meso-2,6-diaminopimelate</text>
        <dbReference type="Rhea" id="RHEA:15393"/>
        <dbReference type="ChEBI" id="CHEBI:57609"/>
        <dbReference type="ChEBI" id="CHEBI:57791"/>
        <dbReference type="EC" id="5.1.1.7"/>
    </reaction>
</comment>
<comment type="similarity">
    <text evidence="2 8">Belongs to the diaminopimelate epimerase family.</text>
</comment>
<feature type="binding site" evidence="8">
    <location>
        <begin position="78"/>
        <end position="79"/>
    </location>
    <ligand>
        <name>substrate</name>
    </ligand>
</feature>
<feature type="binding site" evidence="8">
    <location>
        <begin position="217"/>
        <end position="218"/>
    </location>
    <ligand>
        <name>substrate</name>
    </ligand>
</feature>
<dbReference type="PANTHER" id="PTHR31689:SF0">
    <property type="entry name" value="DIAMINOPIMELATE EPIMERASE"/>
    <property type="match status" value="1"/>
</dbReference>
<dbReference type="PANTHER" id="PTHR31689">
    <property type="entry name" value="DIAMINOPIMELATE EPIMERASE, CHLOROPLASTIC"/>
    <property type="match status" value="1"/>
</dbReference>
<dbReference type="EC" id="5.1.1.7" evidence="3 8"/>
<evidence type="ECO:0000256" key="9">
    <source>
        <dbReference type="PROSITE-ProRule" id="PRU10125"/>
    </source>
</evidence>
<dbReference type="Gene3D" id="3.10.310.10">
    <property type="entry name" value="Diaminopimelate Epimerase, Chain A, domain 1"/>
    <property type="match status" value="2"/>
</dbReference>
<dbReference type="OrthoDB" id="9805408at2"/>
<feature type="active site" evidence="9">
    <location>
        <position position="77"/>
    </location>
</feature>
<evidence type="ECO:0000256" key="8">
    <source>
        <dbReference type="HAMAP-Rule" id="MF_00197"/>
    </source>
</evidence>
<feature type="binding site" evidence="8">
    <location>
        <position position="68"/>
    </location>
    <ligand>
        <name>substrate</name>
    </ligand>
</feature>
<dbReference type="GO" id="GO:0008837">
    <property type="term" value="F:diaminopimelate epimerase activity"/>
    <property type="evidence" value="ECO:0007669"/>
    <property type="project" value="UniProtKB-UniRule"/>
</dbReference>
<dbReference type="HAMAP" id="MF_00197">
    <property type="entry name" value="DAP_epimerase"/>
    <property type="match status" value="1"/>
</dbReference>
<dbReference type="SUPFAM" id="SSF54506">
    <property type="entry name" value="Diaminopimelate epimerase-like"/>
    <property type="match status" value="2"/>
</dbReference>
<keyword evidence="4 8" id="KW-0028">Amino-acid biosynthesis</keyword>
<comment type="caution">
    <text evidence="8">Lacks conserved residue(s) required for the propagation of feature annotation.</text>
</comment>
<name>A0A1M6JKM3_9CLOT</name>
<dbReference type="PROSITE" id="PS01326">
    <property type="entry name" value="DAP_EPIMERASE"/>
    <property type="match status" value="1"/>
</dbReference>
<organism evidence="10 11">
    <name type="scientific">Clostridium amylolyticum</name>
    <dbReference type="NCBI Taxonomy" id="1121298"/>
    <lineage>
        <taxon>Bacteria</taxon>
        <taxon>Bacillati</taxon>
        <taxon>Bacillota</taxon>
        <taxon>Clostridia</taxon>
        <taxon>Eubacteriales</taxon>
        <taxon>Clostridiaceae</taxon>
        <taxon>Clostridium</taxon>
    </lineage>
</organism>
<comment type="function">
    <text evidence="8">Catalyzes the stereoinversion of LL-2,6-diaminopimelate (L,L-DAP) to meso-diaminopimelate (meso-DAP), a precursor of L-lysine and an essential component of the bacterial peptidoglycan.</text>
</comment>
<keyword evidence="5 8" id="KW-0457">Lysine biosynthesis</keyword>
<feature type="site" description="Could be important to modulate the pK values of the two catalytic cysteine residues" evidence="8">
    <location>
        <position position="217"/>
    </location>
</feature>
<feature type="binding site" evidence="8">
    <location>
        <begin position="227"/>
        <end position="228"/>
    </location>
    <ligand>
        <name>substrate</name>
    </ligand>
</feature>
<dbReference type="EMBL" id="FQZO01000005">
    <property type="protein sequence ID" value="SHJ47229.1"/>
    <property type="molecule type" value="Genomic_DNA"/>
</dbReference>
<evidence type="ECO:0000256" key="5">
    <source>
        <dbReference type="ARBA" id="ARBA00023154"/>
    </source>
</evidence>
<dbReference type="STRING" id="1121298.SAMN05444401_3137"/>
<dbReference type="UniPathway" id="UPA00034">
    <property type="reaction ID" value="UER00025"/>
</dbReference>
<dbReference type="InterPro" id="IPR018510">
    <property type="entry name" value="DAP_epimerase_AS"/>
</dbReference>
<protein>
    <recommendedName>
        <fullName evidence="3 8">Diaminopimelate epimerase</fullName>
        <shortName evidence="8">DAP epimerase</shortName>
        <ecNumber evidence="3 8">5.1.1.7</ecNumber>
    </recommendedName>
    <alternativeName>
        <fullName evidence="8">PLP-independent amino acid racemase</fullName>
    </alternativeName>
</protein>
<dbReference type="Pfam" id="PF01678">
    <property type="entry name" value="DAP_epimerase"/>
    <property type="match status" value="2"/>
</dbReference>
<comment type="subunit">
    <text evidence="8">Homodimer.</text>
</comment>
<proteinExistence type="inferred from homology"/>
<evidence type="ECO:0000256" key="7">
    <source>
        <dbReference type="ARBA" id="ARBA00051712"/>
    </source>
</evidence>
<feature type="binding site" evidence="8">
    <location>
        <position position="165"/>
    </location>
    <ligand>
        <name>substrate</name>
    </ligand>
</feature>
<sequence>MEIQLLKCHGSGNEFYLIDEISNDYKFTEEDRVEIAKTLCDKLTELGADGILFLLPSKVAQGKMRIFNSDGSEAEMCGNGLRCIGRYVMEGLNTNSVTIETMKAKYDISHCEDIYEGVYTVEVVIDTVDFNVSSLPLSYKEPKLLFKPLRALTDKYLFSAVSITNPHIVALVEDIDDTELTTIGVEANSNKDIFPQGVNVNFAKIIDENSIFVRTYERGVGLTPSCGTGMTASSIIASINDNSKLGKRLDIVNQGGMIRCMVNRNLQGHISVNFMGNATYIYKCTIEYKLASYKLISEKESFFKEGEIYQRFLEEVEDKYK</sequence>
<evidence type="ECO:0000256" key="2">
    <source>
        <dbReference type="ARBA" id="ARBA00010219"/>
    </source>
</evidence>
<dbReference type="GO" id="GO:0005829">
    <property type="term" value="C:cytosol"/>
    <property type="evidence" value="ECO:0007669"/>
    <property type="project" value="TreeGrafter"/>
</dbReference>
<keyword evidence="8" id="KW-0963">Cytoplasm</keyword>
<dbReference type="RefSeq" id="WP_073008716.1">
    <property type="nucleotide sequence ID" value="NZ_FQZO01000005.1"/>
</dbReference>
<dbReference type="AlphaFoldDB" id="A0A1M6JKM3"/>
<reference evidence="10 11" key="1">
    <citation type="submission" date="2016-11" db="EMBL/GenBank/DDBJ databases">
        <authorList>
            <person name="Jaros S."/>
            <person name="Januszkiewicz K."/>
            <person name="Wedrychowicz H."/>
        </authorList>
    </citation>
    <scope>NUCLEOTIDE SEQUENCE [LARGE SCALE GENOMIC DNA]</scope>
    <source>
        <strain evidence="10 11">DSM 21864</strain>
    </source>
</reference>
<feature type="binding site" evidence="8">
    <location>
        <position position="13"/>
    </location>
    <ligand>
        <name>substrate</name>
    </ligand>
</feature>
<evidence type="ECO:0000256" key="3">
    <source>
        <dbReference type="ARBA" id="ARBA00013080"/>
    </source>
</evidence>
<dbReference type="Proteomes" id="UP000184080">
    <property type="component" value="Unassembled WGS sequence"/>
</dbReference>
<keyword evidence="6 8" id="KW-0413">Isomerase</keyword>
<gene>
    <name evidence="8" type="primary">dapF</name>
    <name evidence="10" type="ORF">SAMN05444401_3137</name>
</gene>
<evidence type="ECO:0000313" key="11">
    <source>
        <dbReference type="Proteomes" id="UP000184080"/>
    </source>
</evidence>
<comment type="subcellular location">
    <subcellularLocation>
        <location evidence="8">Cytoplasm</location>
    </subcellularLocation>
</comment>
<evidence type="ECO:0000313" key="10">
    <source>
        <dbReference type="EMBL" id="SHJ47229.1"/>
    </source>
</evidence>
<accession>A0A1M6JKM3</accession>
<comment type="pathway">
    <text evidence="1 8">Amino-acid biosynthesis; L-lysine biosynthesis via DAP pathway; DL-2,6-diaminopimelate from LL-2,6-diaminopimelate: step 1/1.</text>
</comment>
<feature type="active site" description="Proton donor" evidence="8">
    <location>
        <position position="77"/>
    </location>
</feature>
<keyword evidence="11" id="KW-1185">Reference proteome</keyword>
<evidence type="ECO:0000256" key="4">
    <source>
        <dbReference type="ARBA" id="ARBA00022605"/>
    </source>
</evidence>
<feature type="binding site" evidence="8">
    <location>
        <position position="199"/>
    </location>
    <ligand>
        <name>substrate</name>
    </ligand>
</feature>
<dbReference type="GO" id="GO:0009089">
    <property type="term" value="P:lysine biosynthetic process via diaminopimelate"/>
    <property type="evidence" value="ECO:0007669"/>
    <property type="project" value="UniProtKB-UniRule"/>
</dbReference>
<evidence type="ECO:0000256" key="6">
    <source>
        <dbReference type="ARBA" id="ARBA00023235"/>
    </source>
</evidence>
<feature type="active site" description="Proton acceptor" evidence="8">
    <location>
        <position position="226"/>
    </location>
</feature>
<dbReference type="NCBIfam" id="TIGR00652">
    <property type="entry name" value="DapF"/>
    <property type="match status" value="1"/>
</dbReference>
<feature type="site" description="Could be important to modulate the pK values of the two catalytic cysteine residues" evidence="8">
    <location>
        <position position="167"/>
    </location>
</feature>